<keyword evidence="3" id="KW-1185">Reference proteome</keyword>
<dbReference type="InterPro" id="IPR005133">
    <property type="entry name" value="PhaG_MnhG_YufB"/>
</dbReference>
<dbReference type="EMBL" id="PQSP01000006">
    <property type="protein sequence ID" value="RUS66180.1"/>
    <property type="molecule type" value="Genomic_DNA"/>
</dbReference>
<dbReference type="GO" id="GO:0015385">
    <property type="term" value="F:sodium:proton antiporter activity"/>
    <property type="evidence" value="ECO:0007669"/>
    <property type="project" value="TreeGrafter"/>
</dbReference>
<gene>
    <name evidence="2" type="primary">mnhG1</name>
    <name evidence="2" type="ORF">CUZ56_02259</name>
</gene>
<feature type="transmembrane region" description="Helical" evidence="1">
    <location>
        <begin position="46"/>
        <end position="68"/>
    </location>
</feature>
<organism evidence="2 3">
    <name type="scientific">Saezia sanguinis</name>
    <dbReference type="NCBI Taxonomy" id="1965230"/>
    <lineage>
        <taxon>Bacteria</taxon>
        <taxon>Pseudomonadati</taxon>
        <taxon>Pseudomonadota</taxon>
        <taxon>Betaproteobacteria</taxon>
        <taxon>Burkholderiales</taxon>
        <taxon>Saeziaceae</taxon>
        <taxon>Saezia</taxon>
    </lineage>
</organism>
<dbReference type="NCBIfam" id="TIGR01300">
    <property type="entry name" value="CPA3_mnhG_phaG"/>
    <property type="match status" value="1"/>
</dbReference>
<name>A0A433SBS1_9BURK</name>
<keyword evidence="1" id="KW-1133">Transmembrane helix</keyword>
<keyword evidence="1" id="KW-0472">Membrane</keyword>
<dbReference type="RefSeq" id="WP_126980435.1">
    <property type="nucleotide sequence ID" value="NZ_CAWUGC010000019.1"/>
</dbReference>
<sequence>MSQEIVIPLWIQIAVACPLLISAVFTILGALGLLRFDNFYLRMHPTAIVFTLGAWCVCIAVLIFFTATQARPALYAWLIVVMLAITIPITTVVLARAVLFRKRQEGLPAPASLSYTIVLGDMAPMPDSEQGADTQTEDL</sequence>
<dbReference type="Pfam" id="PF03334">
    <property type="entry name" value="PhaG_MnhG_YufB"/>
    <property type="match status" value="1"/>
</dbReference>
<evidence type="ECO:0000313" key="3">
    <source>
        <dbReference type="Proteomes" id="UP000286947"/>
    </source>
</evidence>
<dbReference type="Proteomes" id="UP000286947">
    <property type="component" value="Unassembled WGS sequence"/>
</dbReference>
<comment type="caution">
    <text evidence="2">The sequence shown here is derived from an EMBL/GenBank/DDBJ whole genome shotgun (WGS) entry which is preliminary data.</text>
</comment>
<accession>A0A433SBS1</accession>
<reference evidence="2 3" key="1">
    <citation type="submission" date="2018-01" db="EMBL/GenBank/DDBJ databases">
        <title>Saezia sanguinis gen. nov., sp. nov., in the order Burkholderiales isolated from human blood.</title>
        <authorList>
            <person name="Medina-Pascual M.J."/>
            <person name="Valdezate S."/>
            <person name="Monzon S."/>
            <person name="Cuesta I."/>
            <person name="Carrasco G."/>
            <person name="Villalon P."/>
            <person name="Saez-Nieto J.A."/>
        </authorList>
    </citation>
    <scope>NUCLEOTIDE SEQUENCE [LARGE SCALE GENOMIC DNA]</scope>
    <source>
        <strain evidence="2 3">CNM695-12</strain>
    </source>
</reference>
<dbReference type="AlphaFoldDB" id="A0A433SBS1"/>
<evidence type="ECO:0000256" key="1">
    <source>
        <dbReference type="SAM" id="Phobius"/>
    </source>
</evidence>
<proteinExistence type="predicted"/>
<keyword evidence="1" id="KW-0812">Transmembrane</keyword>
<feature type="transmembrane region" description="Helical" evidence="1">
    <location>
        <begin position="74"/>
        <end position="95"/>
    </location>
</feature>
<dbReference type="OrthoDB" id="9813804at2"/>
<protein>
    <submittedName>
        <fullName evidence="2">Na(+)/H(+) antiporter subunit G1</fullName>
    </submittedName>
</protein>
<feature type="transmembrane region" description="Helical" evidence="1">
    <location>
        <begin position="6"/>
        <end position="34"/>
    </location>
</feature>
<dbReference type="PANTHER" id="PTHR34703:SF1">
    <property type="entry name" value="ANTIPORTER SUBUNIT MNHG2-RELATED"/>
    <property type="match status" value="1"/>
</dbReference>
<evidence type="ECO:0000313" key="2">
    <source>
        <dbReference type="EMBL" id="RUS66180.1"/>
    </source>
</evidence>
<dbReference type="PANTHER" id="PTHR34703">
    <property type="entry name" value="ANTIPORTER SUBUNIT MNHG2-RELATED"/>
    <property type="match status" value="1"/>
</dbReference>